<dbReference type="Proteomes" id="UP000789920">
    <property type="component" value="Unassembled WGS sequence"/>
</dbReference>
<accession>A0ACA9SKV2</accession>
<organism evidence="1 2">
    <name type="scientific">Racocetra persica</name>
    <dbReference type="NCBI Taxonomy" id="160502"/>
    <lineage>
        <taxon>Eukaryota</taxon>
        <taxon>Fungi</taxon>
        <taxon>Fungi incertae sedis</taxon>
        <taxon>Mucoromycota</taxon>
        <taxon>Glomeromycotina</taxon>
        <taxon>Glomeromycetes</taxon>
        <taxon>Diversisporales</taxon>
        <taxon>Gigasporaceae</taxon>
        <taxon>Racocetra</taxon>
    </lineage>
</organism>
<protein>
    <submittedName>
        <fullName evidence="1">291_t:CDS:1</fullName>
    </submittedName>
</protein>
<reference evidence="1" key="1">
    <citation type="submission" date="2021-06" db="EMBL/GenBank/DDBJ databases">
        <authorList>
            <person name="Kallberg Y."/>
            <person name="Tangrot J."/>
            <person name="Rosling A."/>
        </authorList>
    </citation>
    <scope>NUCLEOTIDE SEQUENCE</scope>
    <source>
        <strain evidence="1">MA461A</strain>
    </source>
</reference>
<comment type="caution">
    <text evidence="1">The sequence shown here is derived from an EMBL/GenBank/DDBJ whole genome shotgun (WGS) entry which is preliminary data.</text>
</comment>
<name>A0ACA9SKV2_9GLOM</name>
<keyword evidence="2" id="KW-1185">Reference proteome</keyword>
<evidence type="ECO:0000313" key="2">
    <source>
        <dbReference type="Proteomes" id="UP000789920"/>
    </source>
</evidence>
<gene>
    <name evidence="1" type="ORF">RPERSI_LOCUS32037</name>
</gene>
<dbReference type="EMBL" id="CAJVQC010131812">
    <property type="protein sequence ID" value="CAG8841816.1"/>
    <property type="molecule type" value="Genomic_DNA"/>
</dbReference>
<feature type="non-terminal residue" evidence="1">
    <location>
        <position position="1"/>
    </location>
</feature>
<feature type="non-terminal residue" evidence="1">
    <location>
        <position position="123"/>
    </location>
</feature>
<sequence length="123" mass="14373">NINGPWKLYGYIYLIPFNSVNEFTLKSWPNEIKPVDRGYTKYFNNYLQAYKETKPDLFFCNYFANEACFDLALKLKKPVVGFASVFTSPPPFRSDPVMGCHVNMENESFYNRFICAVVQPLRL</sequence>
<evidence type="ECO:0000313" key="1">
    <source>
        <dbReference type="EMBL" id="CAG8841816.1"/>
    </source>
</evidence>
<proteinExistence type="predicted"/>